<evidence type="ECO:0000256" key="2">
    <source>
        <dbReference type="ARBA" id="ARBA00007104"/>
    </source>
</evidence>
<feature type="transmembrane region" description="Helical" evidence="9">
    <location>
        <begin position="174"/>
        <end position="196"/>
    </location>
</feature>
<dbReference type="OrthoDB" id="759142at2759"/>
<keyword evidence="13" id="KW-1185">Reference proteome</keyword>
<feature type="chain" id="PRO_5034265946" description="GOLD domain-containing protein" evidence="10">
    <location>
        <begin position="20"/>
        <end position="207"/>
    </location>
</feature>
<organism evidence="12 13">
    <name type="scientific">Cyclopterus lumpus</name>
    <name type="common">Lumpsucker</name>
    <dbReference type="NCBI Taxonomy" id="8103"/>
    <lineage>
        <taxon>Eukaryota</taxon>
        <taxon>Metazoa</taxon>
        <taxon>Chordata</taxon>
        <taxon>Craniata</taxon>
        <taxon>Vertebrata</taxon>
        <taxon>Euteleostomi</taxon>
        <taxon>Actinopterygii</taxon>
        <taxon>Neopterygii</taxon>
        <taxon>Teleostei</taxon>
        <taxon>Neoteleostei</taxon>
        <taxon>Acanthomorphata</taxon>
        <taxon>Eupercaria</taxon>
        <taxon>Perciformes</taxon>
        <taxon>Cottioidei</taxon>
        <taxon>Cottales</taxon>
        <taxon>Cyclopteridae</taxon>
        <taxon>Cyclopterus</taxon>
    </lineage>
</organism>
<dbReference type="GO" id="GO:0005789">
    <property type="term" value="C:endoplasmic reticulum membrane"/>
    <property type="evidence" value="ECO:0007669"/>
    <property type="project" value="UniProtKB-SubCell"/>
</dbReference>
<dbReference type="Proteomes" id="UP000694565">
    <property type="component" value="Unplaced"/>
</dbReference>
<dbReference type="PROSITE" id="PS50866">
    <property type="entry name" value="GOLD"/>
    <property type="match status" value="1"/>
</dbReference>
<reference evidence="12" key="2">
    <citation type="submission" date="2025-09" db="UniProtKB">
        <authorList>
            <consortium name="Ensembl"/>
        </authorList>
    </citation>
    <scope>IDENTIFICATION</scope>
</reference>
<accession>A0A8C2ZWX5</accession>
<dbReference type="RefSeq" id="XP_034381109.1">
    <property type="nucleotide sequence ID" value="XM_034525218.1"/>
</dbReference>
<dbReference type="SMART" id="SM01190">
    <property type="entry name" value="EMP24_GP25L"/>
    <property type="match status" value="1"/>
</dbReference>
<evidence type="ECO:0000313" key="13">
    <source>
        <dbReference type="Proteomes" id="UP000694565"/>
    </source>
</evidence>
<name>A0A8C2ZWX5_CYCLU</name>
<evidence type="ECO:0000313" key="12">
    <source>
        <dbReference type="Ensembl" id="ENSCLMP00005032667.1"/>
    </source>
</evidence>
<dbReference type="PANTHER" id="PTHR22811">
    <property type="entry name" value="TRANSMEMBRANE EMP24 DOMAIN-CONTAINING PROTEIN"/>
    <property type="match status" value="1"/>
</dbReference>
<dbReference type="InterPro" id="IPR015720">
    <property type="entry name" value="Emp24-like"/>
</dbReference>
<proteinExistence type="inferred from homology"/>
<evidence type="ECO:0000259" key="11">
    <source>
        <dbReference type="PROSITE" id="PS50866"/>
    </source>
</evidence>
<evidence type="ECO:0000256" key="3">
    <source>
        <dbReference type="ARBA" id="ARBA00022692"/>
    </source>
</evidence>
<feature type="signal peptide" evidence="10">
    <location>
        <begin position="1"/>
        <end position="19"/>
    </location>
</feature>
<dbReference type="Ensembl" id="ENSCLMT00005034042.1">
    <property type="protein sequence ID" value="ENSCLMP00005032667.1"/>
    <property type="gene ID" value="ENSCLMG00005015697.1"/>
</dbReference>
<comment type="similarity">
    <text evidence="2 8">Belongs to the EMP24/GP25L family.</text>
</comment>
<evidence type="ECO:0000256" key="9">
    <source>
        <dbReference type="SAM" id="Phobius"/>
    </source>
</evidence>
<feature type="domain" description="GOLD" evidence="11">
    <location>
        <begin position="29"/>
        <end position="176"/>
    </location>
</feature>
<comment type="subcellular location">
    <subcellularLocation>
        <location evidence="1">Endoplasmic reticulum membrane</location>
        <topology evidence="1">Single-pass type I membrane protein</topology>
    </subcellularLocation>
    <subcellularLocation>
        <location evidence="8">Membrane</location>
        <topology evidence="8">Single-pass type I membrane protein</topology>
    </subcellularLocation>
</comment>
<dbReference type="KEGG" id="clum:117725195"/>
<evidence type="ECO:0000256" key="10">
    <source>
        <dbReference type="SAM" id="SignalP"/>
    </source>
</evidence>
<evidence type="ECO:0000256" key="8">
    <source>
        <dbReference type="RuleBase" id="RU003827"/>
    </source>
</evidence>
<sequence>MATLCVFLLIAVPLDPVLSLAFYLPVNSIKCLQERIGKDVLVSGEYEVSQQHETTRTTLKIVDSLWETLYIKENATKGKLSFVTPNYEQIEVCFSSISPMGSGRVPDQLVILNLKHGVEAQNNREIEKLEKLTPLEAKLTHLEHLSQSIADDFTYLRKRGKEMRQTNSSTNMQIQLRSVISVCGFLALATWQISFLRRFFKTKKLIE</sequence>
<dbReference type="Pfam" id="PF01105">
    <property type="entry name" value="EMP24_GP25L"/>
    <property type="match status" value="1"/>
</dbReference>
<evidence type="ECO:0000256" key="7">
    <source>
        <dbReference type="ARBA" id="ARBA00023136"/>
    </source>
</evidence>
<gene>
    <name evidence="12" type="primary">LOC117725195</name>
</gene>
<dbReference type="InterPro" id="IPR009038">
    <property type="entry name" value="GOLD_dom"/>
</dbReference>
<dbReference type="GeneTree" id="ENSGT00550000074954"/>
<keyword evidence="3 8" id="KW-0812">Transmembrane</keyword>
<dbReference type="GeneID" id="117725195"/>
<keyword evidence="4 10" id="KW-0732">Signal</keyword>
<dbReference type="AlphaFoldDB" id="A0A8C2ZWX5"/>
<protein>
    <recommendedName>
        <fullName evidence="11">GOLD domain-containing protein</fullName>
    </recommendedName>
</protein>
<keyword evidence="7 9" id="KW-0472">Membrane</keyword>
<evidence type="ECO:0000256" key="4">
    <source>
        <dbReference type="ARBA" id="ARBA00022729"/>
    </source>
</evidence>
<keyword evidence="5" id="KW-0256">Endoplasmic reticulum</keyword>
<evidence type="ECO:0000256" key="5">
    <source>
        <dbReference type="ARBA" id="ARBA00022824"/>
    </source>
</evidence>
<evidence type="ECO:0000256" key="1">
    <source>
        <dbReference type="ARBA" id="ARBA00004115"/>
    </source>
</evidence>
<keyword evidence="6 9" id="KW-1133">Transmembrane helix</keyword>
<reference evidence="12" key="1">
    <citation type="submission" date="2025-08" db="UniProtKB">
        <authorList>
            <consortium name="Ensembl"/>
        </authorList>
    </citation>
    <scope>IDENTIFICATION</scope>
</reference>
<evidence type="ECO:0000256" key="6">
    <source>
        <dbReference type="ARBA" id="ARBA00022989"/>
    </source>
</evidence>